<evidence type="ECO:0000313" key="3">
    <source>
        <dbReference type="WBParaSite" id="Gr19_v10_g9964.t1"/>
    </source>
</evidence>
<feature type="signal peptide" evidence="1">
    <location>
        <begin position="1"/>
        <end position="21"/>
    </location>
</feature>
<feature type="chain" id="PRO_5037815132" evidence="1">
    <location>
        <begin position="22"/>
        <end position="133"/>
    </location>
</feature>
<reference evidence="3" key="1">
    <citation type="submission" date="2022-11" db="UniProtKB">
        <authorList>
            <consortium name="WormBaseParasite"/>
        </authorList>
    </citation>
    <scope>IDENTIFICATION</scope>
</reference>
<keyword evidence="1" id="KW-0732">Signal</keyword>
<dbReference type="WBParaSite" id="Gr19_v10_g9964.t1">
    <property type="protein sequence ID" value="Gr19_v10_g9964.t1"/>
    <property type="gene ID" value="Gr19_v10_g9964"/>
</dbReference>
<evidence type="ECO:0000313" key="2">
    <source>
        <dbReference type="Proteomes" id="UP000887572"/>
    </source>
</evidence>
<keyword evidence="2" id="KW-1185">Reference proteome</keyword>
<dbReference type="AlphaFoldDB" id="A0A914IDY8"/>
<proteinExistence type="predicted"/>
<name>A0A914IDY8_GLORO</name>
<dbReference type="Proteomes" id="UP000887572">
    <property type="component" value="Unplaced"/>
</dbReference>
<organism evidence="2 3">
    <name type="scientific">Globodera rostochiensis</name>
    <name type="common">Golden nematode worm</name>
    <name type="synonym">Heterodera rostochiensis</name>
    <dbReference type="NCBI Taxonomy" id="31243"/>
    <lineage>
        <taxon>Eukaryota</taxon>
        <taxon>Metazoa</taxon>
        <taxon>Ecdysozoa</taxon>
        <taxon>Nematoda</taxon>
        <taxon>Chromadorea</taxon>
        <taxon>Rhabditida</taxon>
        <taxon>Tylenchina</taxon>
        <taxon>Tylenchomorpha</taxon>
        <taxon>Tylenchoidea</taxon>
        <taxon>Heteroderidae</taxon>
        <taxon>Heteroderinae</taxon>
        <taxon>Globodera</taxon>
    </lineage>
</organism>
<sequence length="133" mass="15334">MELVLVGVDAFLLVVTAPGRSIYTDDRVYSVLLNDRWNKDRGMKTDRWGKGGEQDEAMIVLDPQMQRMCFPRVEMETEDPGTPTLGFALRSSYSTVLARLRIWNEQLVHHSRWMTWEVGEEHPGVIPVQRGRC</sequence>
<protein>
    <submittedName>
        <fullName evidence="3">Uncharacterized protein</fullName>
    </submittedName>
</protein>
<accession>A0A914IDY8</accession>
<evidence type="ECO:0000256" key="1">
    <source>
        <dbReference type="SAM" id="SignalP"/>
    </source>
</evidence>